<feature type="domain" description="QRICH1-like" evidence="6">
    <location>
        <begin position="259"/>
        <end position="341"/>
    </location>
</feature>
<dbReference type="Pfam" id="PF12012">
    <property type="entry name" value="DUF3504"/>
    <property type="match status" value="1"/>
</dbReference>
<evidence type="ECO:0000256" key="1">
    <source>
        <dbReference type="ARBA" id="ARBA00022499"/>
    </source>
</evidence>
<dbReference type="Ensembl" id="ENSMCST00000019610.1">
    <property type="protein sequence ID" value="ENSMCSP00000019130.1"/>
    <property type="gene ID" value="ENSMCSG00000013040.1"/>
</dbReference>
<evidence type="ECO:0000313" key="7">
    <source>
        <dbReference type="Ensembl" id="ENSMCSP00000019130.1"/>
    </source>
</evidence>
<reference evidence="7" key="1">
    <citation type="submission" date="2025-08" db="UniProtKB">
        <authorList>
            <consortium name="Ensembl"/>
        </authorList>
    </citation>
    <scope>IDENTIFICATION</scope>
</reference>
<dbReference type="InterPro" id="IPR057926">
    <property type="entry name" value="QRICH1_dom"/>
</dbReference>
<feature type="domain" description="ZMYM2-like/QRICH1 C-terminal" evidence="5">
    <location>
        <begin position="351"/>
        <end position="519"/>
    </location>
</feature>
<reference evidence="7" key="2">
    <citation type="submission" date="2025-09" db="UniProtKB">
        <authorList>
            <consortium name="Ensembl"/>
        </authorList>
    </citation>
    <scope>IDENTIFICATION</scope>
</reference>
<organism evidence="7 8">
    <name type="scientific">Malurus cyaneus samueli</name>
    <dbReference type="NCBI Taxonomy" id="2593467"/>
    <lineage>
        <taxon>Eukaryota</taxon>
        <taxon>Metazoa</taxon>
        <taxon>Chordata</taxon>
        <taxon>Craniata</taxon>
        <taxon>Vertebrata</taxon>
        <taxon>Euteleostomi</taxon>
        <taxon>Archelosauria</taxon>
        <taxon>Archosauria</taxon>
        <taxon>Dinosauria</taxon>
        <taxon>Saurischia</taxon>
        <taxon>Theropoda</taxon>
        <taxon>Coelurosauria</taxon>
        <taxon>Aves</taxon>
        <taxon>Neognathae</taxon>
        <taxon>Neoaves</taxon>
        <taxon>Telluraves</taxon>
        <taxon>Australaves</taxon>
        <taxon>Passeriformes</taxon>
        <taxon>Meliphagoidea</taxon>
        <taxon>Maluridae</taxon>
        <taxon>Malurus</taxon>
    </lineage>
</organism>
<evidence type="ECO:0000259" key="6">
    <source>
        <dbReference type="Pfam" id="PF25561"/>
    </source>
</evidence>
<sequence>VPVPMFLPTTLESTEKIVETIEELKVKIPSNPLEADILAMAEMIAEAEELDKASSDLSVTGKTDKTFKKVGFMMNFCFADLVSNQSAEGLLEDCDLFGPARDDVLAMAVKMANVLDEPGQDLEADFPKSKSWVTLVCRQLSGVARTRAPVPGRCPVLQNTSPQGQKRLVLSESCSRDSMSSQPSCTVLNYSYGVNAWKSWVQAKYAGGETSKGEELRFGRKCHVWRHCSGRTSQKADLAVLRFSWPCRLLSEAVVLVSAAKPMRIKEDILACSAAELNYGLAQFVKEITRPNGERYEPDSIYYLCLGIQQYLLENNRMVNIFTDLYYLTFVQELNKSLSGWQPTILPNNTVFSRVEEEHLWECKQLGVYSPFVLLNTLMFFNTKFFGLQTAEEHMQLSFTNVVRQSRKCTTARGMTKVVSIRYYAPAKQKKSRDGGSGKRKREEEAPMLEQRENRMNPLRCPVKFYEFYLSKCPESLRNRNDVFYLQPERSCIAESPLWYSVIPMDRSMLESMLNRILAVREIYEEHSRLSSLEDDMD</sequence>
<keyword evidence="2" id="KW-0597">Phosphoprotein</keyword>
<dbReference type="InterPro" id="IPR021893">
    <property type="entry name" value="ZMYM2-like_C"/>
</dbReference>
<keyword evidence="8" id="KW-1185">Reference proteome</keyword>
<accession>A0A8C5UEM1</accession>
<evidence type="ECO:0000313" key="8">
    <source>
        <dbReference type="Proteomes" id="UP000694560"/>
    </source>
</evidence>
<keyword evidence="1" id="KW-1017">Isopeptide bond</keyword>
<name>A0A8C5UEM1_9PASS</name>
<dbReference type="AlphaFoldDB" id="A0A8C5UEM1"/>
<evidence type="ECO:0000256" key="4">
    <source>
        <dbReference type="SAM" id="MobiDB-lite"/>
    </source>
</evidence>
<dbReference type="PANTHER" id="PTHR45736">
    <property type="entry name" value="ZINC FINGER MYM-TYPE PROTEIN"/>
    <property type="match status" value="1"/>
</dbReference>
<dbReference type="Proteomes" id="UP000694560">
    <property type="component" value="Unplaced"/>
</dbReference>
<dbReference type="Pfam" id="PF25561">
    <property type="entry name" value="QRICH1"/>
    <property type="match status" value="1"/>
</dbReference>
<keyword evidence="3" id="KW-0832">Ubl conjugation</keyword>
<evidence type="ECO:0000259" key="5">
    <source>
        <dbReference type="Pfam" id="PF12012"/>
    </source>
</evidence>
<evidence type="ECO:0000256" key="2">
    <source>
        <dbReference type="ARBA" id="ARBA00022553"/>
    </source>
</evidence>
<proteinExistence type="predicted"/>
<protein>
    <submittedName>
        <fullName evidence="7">Zinc finger MYM-type containing 3</fullName>
    </submittedName>
</protein>
<feature type="compositionally biased region" description="Basic and acidic residues" evidence="4">
    <location>
        <begin position="432"/>
        <end position="448"/>
    </location>
</feature>
<feature type="region of interest" description="Disordered" evidence="4">
    <location>
        <begin position="426"/>
        <end position="448"/>
    </location>
</feature>
<dbReference type="PANTHER" id="PTHR45736:SF3">
    <property type="entry name" value="ZINC FINGER MYM-TYPE PROTEIN 3"/>
    <property type="match status" value="1"/>
</dbReference>
<evidence type="ECO:0000256" key="3">
    <source>
        <dbReference type="ARBA" id="ARBA00022843"/>
    </source>
</evidence>
<dbReference type="InterPro" id="IPR051284">
    <property type="entry name" value="ZnF_MYMT-QRICH1"/>
</dbReference>